<accession>K1XIC0</accession>
<feature type="non-terminal residue" evidence="6">
    <location>
        <position position="637"/>
    </location>
</feature>
<evidence type="ECO:0000313" key="6">
    <source>
        <dbReference type="EMBL" id="EKD30075.1"/>
    </source>
</evidence>
<evidence type="ECO:0000256" key="3">
    <source>
        <dbReference type="ARBA" id="ARBA00022884"/>
    </source>
</evidence>
<dbReference type="AlphaFoldDB" id="K1XIC0"/>
<dbReference type="GO" id="GO:0003723">
    <property type="term" value="F:RNA binding"/>
    <property type="evidence" value="ECO:0007669"/>
    <property type="project" value="UniProtKB-KW"/>
</dbReference>
<dbReference type="SMART" id="SM00849">
    <property type="entry name" value="Lactamase_B"/>
    <property type="match status" value="1"/>
</dbReference>
<dbReference type="InterPro" id="IPR036866">
    <property type="entry name" value="RibonucZ/Hydroxyglut_hydro"/>
</dbReference>
<feature type="domain" description="Metallo-beta-lactamase" evidence="5">
    <location>
        <begin position="132"/>
        <end position="328"/>
    </location>
</feature>
<feature type="region of interest" description="Disordered" evidence="4">
    <location>
        <begin position="1"/>
        <end position="70"/>
    </location>
</feature>
<name>K1XIC0_9BACT</name>
<dbReference type="Gene3D" id="3.40.50.10710">
    <property type="entry name" value="Metallo-hydrolase/oxidoreductase"/>
    <property type="match status" value="1"/>
</dbReference>
<feature type="compositionally biased region" description="Polar residues" evidence="4">
    <location>
        <begin position="1"/>
        <end position="16"/>
    </location>
</feature>
<evidence type="ECO:0000256" key="2">
    <source>
        <dbReference type="ARBA" id="ARBA00022839"/>
    </source>
</evidence>
<dbReference type="InterPro" id="IPR055132">
    <property type="entry name" value="RNase_J_b_CASP"/>
</dbReference>
<gene>
    <name evidence="6" type="ORF">ACD_78C00162G0001</name>
</gene>
<organism evidence="6">
    <name type="scientific">uncultured bacterium</name>
    <name type="common">gcode 4</name>
    <dbReference type="NCBI Taxonomy" id="1234023"/>
    <lineage>
        <taxon>Bacteria</taxon>
        <taxon>environmental samples</taxon>
    </lineage>
</organism>
<dbReference type="GO" id="GO:0004527">
    <property type="term" value="F:exonuclease activity"/>
    <property type="evidence" value="ECO:0007669"/>
    <property type="project" value="UniProtKB-KW"/>
</dbReference>
<keyword evidence="2" id="KW-0378">Hydrolase</keyword>
<dbReference type="InterPro" id="IPR042173">
    <property type="entry name" value="RNase_J_2"/>
</dbReference>
<keyword evidence="1" id="KW-0540">Nuclease</keyword>
<reference evidence="6" key="1">
    <citation type="journal article" date="2012" name="Science">
        <title>Fermentation, hydrogen, and sulfur metabolism in multiple uncultivated bacterial phyla.</title>
        <authorList>
            <person name="Wrighton K.C."/>
            <person name="Thomas B.C."/>
            <person name="Sharon I."/>
            <person name="Miller C.S."/>
            <person name="Castelle C.J."/>
            <person name="VerBerkmoes N.C."/>
            <person name="Wilkins M.J."/>
            <person name="Hettich R.L."/>
            <person name="Lipton M.S."/>
            <person name="Williams K.H."/>
            <person name="Long P.E."/>
            <person name="Banfield J.F."/>
        </authorList>
    </citation>
    <scope>NUCLEOTIDE SEQUENCE [LARGE SCALE GENOMIC DNA]</scope>
</reference>
<dbReference type="SUPFAM" id="SSF56281">
    <property type="entry name" value="Metallo-hydrolase/oxidoreductase"/>
    <property type="match status" value="1"/>
</dbReference>
<evidence type="ECO:0000259" key="5">
    <source>
        <dbReference type="SMART" id="SM00849"/>
    </source>
</evidence>
<dbReference type="CDD" id="cd07714">
    <property type="entry name" value="RNaseJ_MBL-fold"/>
    <property type="match status" value="1"/>
</dbReference>
<dbReference type="PANTHER" id="PTHR43694">
    <property type="entry name" value="RIBONUCLEASE J"/>
    <property type="match status" value="1"/>
</dbReference>
<protein>
    <recommendedName>
        <fullName evidence="5">Metallo-beta-lactamase domain-containing protein</fullName>
    </recommendedName>
</protein>
<dbReference type="Gene3D" id="3.60.15.10">
    <property type="entry name" value="Ribonuclease Z/Hydroxyacylglutathione hydrolase-like"/>
    <property type="match status" value="1"/>
</dbReference>
<proteinExistence type="predicted"/>
<dbReference type="Pfam" id="PF22505">
    <property type="entry name" value="RNase_J_b_CASP"/>
    <property type="match status" value="1"/>
</dbReference>
<dbReference type="Pfam" id="PF12706">
    <property type="entry name" value="Lactamase_B_2"/>
    <property type="match status" value="1"/>
</dbReference>
<dbReference type="InterPro" id="IPR001279">
    <property type="entry name" value="Metallo-B-lactamas"/>
</dbReference>
<keyword evidence="2" id="KW-0269">Exonuclease</keyword>
<dbReference type="PANTHER" id="PTHR43694:SF1">
    <property type="entry name" value="RIBONUCLEASE J"/>
    <property type="match status" value="1"/>
</dbReference>
<feature type="compositionally biased region" description="Basic and acidic residues" evidence="4">
    <location>
        <begin position="20"/>
        <end position="32"/>
    </location>
</feature>
<comment type="caution">
    <text evidence="6">The sequence shown here is derived from an EMBL/GenBank/DDBJ whole genome shotgun (WGS) entry which is preliminary data.</text>
</comment>
<evidence type="ECO:0000256" key="4">
    <source>
        <dbReference type="SAM" id="MobiDB-lite"/>
    </source>
</evidence>
<dbReference type="EMBL" id="AMFJ01034162">
    <property type="protein sequence ID" value="EKD30075.1"/>
    <property type="molecule type" value="Genomic_DNA"/>
</dbReference>
<sequence>MPHTHTSPAGDNNTPQGERPVSHFDKQRERGHSGHQKSHAPHTNDGHKPRNSGHSSTPKKFFGSMQQNQSDEKLLPGSSYLFPINKRNKKAFPFSTPKQAIRKKHNIIELRPKPIERDTLRIIPFGGLEQVGLNCMGFEYGNEVIIVDMGLQFPDQYQHGVSSSIPDLTYVHGKKIVAVLITHGHIDHIGAIPFIMRQVGKSVPLYATPMAYELIKMKQSEIDYQLTNIQEYHRNKSVVLSNNFTVTPFTVDHSIPDSVGLCIDTPVGRFIHTGDWKFDKQPLPHRPSTDYELLQNFGDRGVRALLSDSTNAHLAGSSISESEVVGSIDEIFVGAKARVITATFSSIIDRIILIIATSEKFNRKVVLLGRGMNNYMDIALKLGYARPQPGTLITMAEADKLPDDQVTICCTGAQGERYAALMRIATGESYDTTLKPTDTVVFSSSVIPGNERSVQGLFDIIMAQGPRICQYKESRIHAGGHAQAEDTKKMISLIRPEVYIPIYGFPFMLHGNAQNAYELGYDENHVLIGKNGQIFEFTKDSFKLTNMYAPHRLVTVDGNMIGYSKEDVLHDRFQLSTGGAMVVSIAKKGGEYLYQFDNVGLPKMSEFPHLEKRLVQLLDMILNGDITKFRDVEALKK</sequence>
<evidence type="ECO:0000256" key="1">
    <source>
        <dbReference type="ARBA" id="ARBA00022722"/>
    </source>
</evidence>
<keyword evidence="3" id="KW-0694">RNA-binding</keyword>
<feature type="compositionally biased region" description="Polar residues" evidence="4">
    <location>
        <begin position="52"/>
        <end position="69"/>
    </location>
</feature>